<comment type="caution">
    <text evidence="1">The sequence shown here is derived from an EMBL/GenBank/DDBJ whole genome shotgun (WGS) entry which is preliminary data.</text>
</comment>
<keyword evidence="2" id="KW-1185">Reference proteome</keyword>
<sequence length="64" mass="7083">MEALPVAYEQYLATLDEHTAHALRPAFLESVSEHEFGVLVRGVGSHHAQALVDERIPYGQVRVA</sequence>
<dbReference type="RefSeq" id="WP_373972056.1">
    <property type="nucleotide sequence ID" value="NZ_JBHDLJ010000006.1"/>
</dbReference>
<dbReference type="Proteomes" id="UP001575652">
    <property type="component" value="Unassembled WGS sequence"/>
</dbReference>
<evidence type="ECO:0000313" key="2">
    <source>
        <dbReference type="Proteomes" id="UP001575652"/>
    </source>
</evidence>
<organism evidence="1 2">
    <name type="scientific">Arthrobacter halodurans</name>
    <dbReference type="NCBI Taxonomy" id="516699"/>
    <lineage>
        <taxon>Bacteria</taxon>
        <taxon>Bacillati</taxon>
        <taxon>Actinomycetota</taxon>
        <taxon>Actinomycetes</taxon>
        <taxon>Micrococcales</taxon>
        <taxon>Micrococcaceae</taxon>
        <taxon>Arthrobacter</taxon>
    </lineage>
</organism>
<accession>A0ABV4UNN9</accession>
<name>A0ABV4UNN9_9MICC</name>
<evidence type="ECO:0000313" key="1">
    <source>
        <dbReference type="EMBL" id="MFB0834891.1"/>
    </source>
</evidence>
<dbReference type="EMBL" id="JBHDLJ010000006">
    <property type="protein sequence ID" value="MFB0834891.1"/>
    <property type="molecule type" value="Genomic_DNA"/>
</dbReference>
<proteinExistence type="predicted"/>
<gene>
    <name evidence="1" type="ORF">ACETWP_09845</name>
</gene>
<reference evidence="1 2" key="1">
    <citation type="submission" date="2024-09" db="EMBL/GenBank/DDBJ databases">
        <authorList>
            <person name="Salinas-Garcia M.A."/>
            <person name="Prieme A."/>
        </authorList>
    </citation>
    <scope>NUCLEOTIDE SEQUENCE [LARGE SCALE GENOMIC DNA]</scope>
    <source>
        <strain evidence="1 2">DSM 21081</strain>
    </source>
</reference>
<protein>
    <submittedName>
        <fullName evidence="1">Uncharacterized protein</fullName>
    </submittedName>
</protein>